<comment type="subcellular location">
    <subcellularLocation>
        <location evidence="1">Membrane</location>
    </subcellularLocation>
</comment>
<dbReference type="InterPro" id="IPR018297">
    <property type="entry name" value="A/G_cyclase_CS"/>
</dbReference>
<organism evidence="10 11">
    <name type="scientific">Pinctada imbricata</name>
    <name type="common">Atlantic pearl-oyster</name>
    <name type="synonym">Pinctada martensii</name>
    <dbReference type="NCBI Taxonomy" id="66713"/>
    <lineage>
        <taxon>Eukaryota</taxon>
        <taxon>Metazoa</taxon>
        <taxon>Spiralia</taxon>
        <taxon>Lophotrochozoa</taxon>
        <taxon>Mollusca</taxon>
        <taxon>Bivalvia</taxon>
        <taxon>Autobranchia</taxon>
        <taxon>Pteriomorphia</taxon>
        <taxon>Pterioida</taxon>
        <taxon>Pterioidea</taxon>
        <taxon>Pteriidae</taxon>
        <taxon>Pinctada</taxon>
    </lineage>
</organism>
<feature type="transmembrane region" description="Helical" evidence="8">
    <location>
        <begin position="351"/>
        <end position="373"/>
    </location>
</feature>
<dbReference type="InterPro" id="IPR001054">
    <property type="entry name" value="A/G_cyclase"/>
</dbReference>
<keyword evidence="3" id="KW-0547">Nucleotide-binding</keyword>
<evidence type="ECO:0000256" key="6">
    <source>
        <dbReference type="ARBA" id="ARBA00023239"/>
    </source>
</evidence>
<comment type="similarity">
    <text evidence="7">Belongs to the adenylyl cyclase class-4/guanylyl cyclase family.</text>
</comment>
<keyword evidence="4 8" id="KW-1133">Transmembrane helix</keyword>
<evidence type="ECO:0000313" key="11">
    <source>
        <dbReference type="Proteomes" id="UP001186944"/>
    </source>
</evidence>
<evidence type="ECO:0000256" key="4">
    <source>
        <dbReference type="ARBA" id="ARBA00022989"/>
    </source>
</evidence>
<dbReference type="CDD" id="cd07302">
    <property type="entry name" value="CHD"/>
    <property type="match status" value="1"/>
</dbReference>
<evidence type="ECO:0000313" key="10">
    <source>
        <dbReference type="EMBL" id="KAK3086158.1"/>
    </source>
</evidence>
<dbReference type="GO" id="GO:0004016">
    <property type="term" value="F:adenylate cyclase activity"/>
    <property type="evidence" value="ECO:0007669"/>
    <property type="project" value="TreeGrafter"/>
</dbReference>
<dbReference type="GO" id="GO:0004383">
    <property type="term" value="F:guanylate cyclase activity"/>
    <property type="evidence" value="ECO:0007669"/>
    <property type="project" value="TreeGrafter"/>
</dbReference>
<dbReference type="PANTHER" id="PTHR11920:SF499">
    <property type="entry name" value="GUANYLATE CYCLASE DOMAIN-CONTAINING PROTEIN"/>
    <property type="match status" value="1"/>
</dbReference>
<dbReference type="SUPFAM" id="SSF55073">
    <property type="entry name" value="Nucleotide cyclase"/>
    <property type="match status" value="1"/>
</dbReference>
<dbReference type="AlphaFoldDB" id="A0AA89BKQ1"/>
<comment type="caution">
    <text evidence="10">The sequence shown here is derived from an EMBL/GenBank/DDBJ whole genome shotgun (WGS) entry which is preliminary data.</text>
</comment>
<dbReference type="GO" id="GO:0001653">
    <property type="term" value="F:peptide receptor activity"/>
    <property type="evidence" value="ECO:0007669"/>
    <property type="project" value="TreeGrafter"/>
</dbReference>
<dbReference type="Pfam" id="PF00211">
    <property type="entry name" value="Guanylate_cyc"/>
    <property type="match status" value="1"/>
</dbReference>
<feature type="domain" description="Guanylate cyclase" evidence="9">
    <location>
        <begin position="435"/>
        <end position="565"/>
    </location>
</feature>
<evidence type="ECO:0000256" key="1">
    <source>
        <dbReference type="ARBA" id="ARBA00004370"/>
    </source>
</evidence>
<dbReference type="PROSITE" id="PS00452">
    <property type="entry name" value="GUANYLATE_CYCLASE_1"/>
    <property type="match status" value="1"/>
</dbReference>
<dbReference type="FunFam" id="3.30.70.1230:FF:000030">
    <property type="entry name" value="Si:ch211-215j19.12"/>
    <property type="match status" value="1"/>
</dbReference>
<sequence length="602" mass="68249">MLGKVKVSPEAGQIESRFPSLTSVVSENADITKTINKTLHASSCEKCMEQWKMILVIIIPLTGLIVLSSMNLRDATVTRDLTKSSMQSMAYSEETAELVKMLQRERGVSCMYLSTLSLQPEFLAEVRNKTDDKLDTLHFPVNGLHVNRRTLKSKQELLNYLNDRRGNVTDRLVTVSENLDAYTFLNRALIKYGINILQLPEVMSLHSTMVSYSSLLMWSDVLGIQRALGSTFYTDCSSIDENRRFYLMLHGEASSTKQTAITYESRVESLYTSAKSFNLSSFIVQMYDKAFDEYDANECLNLTSADMLSDSQEWFQNMTTFIDLVFDIRSHVSKIIKEELDSILESVTKSYTIYITVQVFAVAISLVLSVWYFTCLGRMNKLISKYARNIQAKTRDLAKEKRLTEDLLYRMMPKNVAETLKRTGTAPASEFKSTTVYFSDIVEFTTLSSRISPMQIVELLNEMYSFFDDCIDKYDVYKVETIGDAYMVASGVPNPNGTEHAQHISKMAVDLRDGMKSFKIPFTNNQKIQIRIGIHSGPLVAGVVGRKMPRYCLFGDTVNTASRMESTGERKCPVYRLSKIANLTSQPRFCFKCVHISQAPPT</sequence>
<dbReference type="PANTHER" id="PTHR11920">
    <property type="entry name" value="GUANYLYL CYCLASE"/>
    <property type="match status" value="1"/>
</dbReference>
<accession>A0AA89BKQ1</accession>
<dbReference type="GO" id="GO:0005886">
    <property type="term" value="C:plasma membrane"/>
    <property type="evidence" value="ECO:0007669"/>
    <property type="project" value="TreeGrafter"/>
</dbReference>
<evidence type="ECO:0000256" key="7">
    <source>
        <dbReference type="RuleBase" id="RU000405"/>
    </source>
</evidence>
<dbReference type="Gene3D" id="6.10.250.780">
    <property type="match status" value="1"/>
</dbReference>
<dbReference type="InterPro" id="IPR013587">
    <property type="entry name" value="Nitrate/nitrite_sensing"/>
</dbReference>
<evidence type="ECO:0000256" key="8">
    <source>
        <dbReference type="SAM" id="Phobius"/>
    </source>
</evidence>
<dbReference type="EMBL" id="VSWD01000012">
    <property type="protein sequence ID" value="KAK3086158.1"/>
    <property type="molecule type" value="Genomic_DNA"/>
</dbReference>
<dbReference type="Pfam" id="PF08376">
    <property type="entry name" value="NIT"/>
    <property type="match status" value="1"/>
</dbReference>
<proteinExistence type="inferred from homology"/>
<dbReference type="SMART" id="SM00044">
    <property type="entry name" value="CYCc"/>
    <property type="match status" value="1"/>
</dbReference>
<evidence type="ECO:0000256" key="2">
    <source>
        <dbReference type="ARBA" id="ARBA00022692"/>
    </source>
</evidence>
<keyword evidence="5 8" id="KW-0472">Membrane</keyword>
<dbReference type="GO" id="GO:0007168">
    <property type="term" value="P:receptor guanylyl cyclase signaling pathway"/>
    <property type="evidence" value="ECO:0007669"/>
    <property type="project" value="TreeGrafter"/>
</dbReference>
<reference evidence="10" key="1">
    <citation type="submission" date="2019-08" db="EMBL/GenBank/DDBJ databases">
        <title>The improved chromosome-level genome for the pearl oyster Pinctada fucata martensii using PacBio sequencing and Hi-C.</title>
        <authorList>
            <person name="Zheng Z."/>
        </authorList>
    </citation>
    <scope>NUCLEOTIDE SEQUENCE</scope>
    <source>
        <strain evidence="10">ZZ-2019</strain>
        <tissue evidence="10">Adductor muscle</tissue>
    </source>
</reference>
<evidence type="ECO:0000256" key="3">
    <source>
        <dbReference type="ARBA" id="ARBA00022741"/>
    </source>
</evidence>
<dbReference type="Proteomes" id="UP001186944">
    <property type="component" value="Unassembled WGS sequence"/>
</dbReference>
<keyword evidence="11" id="KW-1185">Reference proteome</keyword>
<keyword evidence="2 8" id="KW-0812">Transmembrane</keyword>
<dbReference type="GO" id="GO:0000166">
    <property type="term" value="F:nucleotide binding"/>
    <property type="evidence" value="ECO:0007669"/>
    <property type="project" value="UniProtKB-KW"/>
</dbReference>
<dbReference type="Gene3D" id="3.30.70.1230">
    <property type="entry name" value="Nucleotide cyclase"/>
    <property type="match status" value="1"/>
</dbReference>
<feature type="transmembrane region" description="Helical" evidence="8">
    <location>
        <begin position="53"/>
        <end position="72"/>
    </location>
</feature>
<evidence type="ECO:0000256" key="5">
    <source>
        <dbReference type="ARBA" id="ARBA00023136"/>
    </source>
</evidence>
<dbReference type="InterPro" id="IPR029787">
    <property type="entry name" value="Nucleotide_cyclase"/>
</dbReference>
<name>A0AA89BKQ1_PINIB</name>
<dbReference type="PROSITE" id="PS50125">
    <property type="entry name" value="GUANYLATE_CYCLASE_2"/>
    <property type="match status" value="1"/>
</dbReference>
<evidence type="ECO:0000259" key="9">
    <source>
        <dbReference type="PROSITE" id="PS50125"/>
    </source>
</evidence>
<protein>
    <recommendedName>
        <fullName evidence="9">Guanylate cyclase domain-containing protein</fullName>
    </recommendedName>
</protein>
<keyword evidence="6 7" id="KW-0456">Lyase</keyword>
<gene>
    <name evidence="10" type="ORF">FSP39_014444</name>
</gene>
<dbReference type="GO" id="GO:0035556">
    <property type="term" value="P:intracellular signal transduction"/>
    <property type="evidence" value="ECO:0007669"/>
    <property type="project" value="InterPro"/>
</dbReference>
<dbReference type="InterPro" id="IPR050401">
    <property type="entry name" value="Cyclic_nucleotide_synthase"/>
</dbReference>